<reference evidence="2" key="1">
    <citation type="submission" date="2021-06" db="EMBL/GenBank/DDBJ databases">
        <authorList>
            <person name="Hodson N. C."/>
            <person name="Mongue J. A."/>
            <person name="Jaron S. K."/>
        </authorList>
    </citation>
    <scope>NUCLEOTIDE SEQUENCE</scope>
</reference>
<dbReference type="PANTHER" id="PTHR18841:SF0">
    <property type="entry name" value="VITELLINE MEMBRANE OUTER LAYER 1 HOMOLOG A-RELATED"/>
    <property type="match status" value="1"/>
</dbReference>
<sequence length="203" mass="22094">MSPLPTTMSRKIFFAVAFCFASASAKFVHISSPVITNWGAWGHYEPCPPGTYVYGFQLIAESTQGFFGGDSALNGINLLCISPAVRRNASTSAATKISSAIGHEGYPRRVMECPDPYFANGFQLRSENFQGWYVDDTAANNLLLHCTNGRYIVGDGESRGLWTGIQKCPRGLVICGIQTQVEEPSKFDDTALNNVMMGCCEPV</sequence>
<dbReference type="InterPro" id="IPR005515">
    <property type="entry name" value="VOMI"/>
</dbReference>
<dbReference type="AlphaFoldDB" id="A0A8J2L743"/>
<protein>
    <recommendedName>
        <fullName evidence="4">Vitelline membrane outer layer protein 1</fullName>
    </recommendedName>
</protein>
<evidence type="ECO:0000313" key="2">
    <source>
        <dbReference type="EMBL" id="CAG7826413.1"/>
    </source>
</evidence>
<comment type="caution">
    <text evidence="2">The sequence shown here is derived from an EMBL/GenBank/DDBJ whole genome shotgun (WGS) entry which is preliminary data.</text>
</comment>
<evidence type="ECO:0000256" key="1">
    <source>
        <dbReference type="SAM" id="SignalP"/>
    </source>
</evidence>
<organism evidence="2 3">
    <name type="scientific">Allacma fusca</name>
    <dbReference type="NCBI Taxonomy" id="39272"/>
    <lineage>
        <taxon>Eukaryota</taxon>
        <taxon>Metazoa</taxon>
        <taxon>Ecdysozoa</taxon>
        <taxon>Arthropoda</taxon>
        <taxon>Hexapoda</taxon>
        <taxon>Collembola</taxon>
        <taxon>Symphypleona</taxon>
        <taxon>Sminthuridae</taxon>
        <taxon>Allacma</taxon>
    </lineage>
</organism>
<dbReference type="EMBL" id="CAJVCH010539657">
    <property type="protein sequence ID" value="CAG7826413.1"/>
    <property type="molecule type" value="Genomic_DNA"/>
</dbReference>
<dbReference type="OrthoDB" id="6344411at2759"/>
<dbReference type="PANTHER" id="PTHR18841">
    <property type="entry name" value="VITELLINE MEMBRANE OUTER LAYER PROTEIN I-RELATED"/>
    <property type="match status" value="1"/>
</dbReference>
<evidence type="ECO:0008006" key="4">
    <source>
        <dbReference type="Google" id="ProtNLM"/>
    </source>
</evidence>
<dbReference type="Pfam" id="PF03762">
    <property type="entry name" value="VOMI"/>
    <property type="match status" value="1"/>
</dbReference>
<proteinExistence type="predicted"/>
<feature type="signal peptide" evidence="1">
    <location>
        <begin position="1"/>
        <end position="25"/>
    </location>
</feature>
<gene>
    <name evidence="2" type="ORF">AFUS01_LOCUS36466</name>
</gene>
<accession>A0A8J2L743</accession>
<name>A0A8J2L743_9HEXA</name>
<feature type="chain" id="PRO_5035159044" description="Vitelline membrane outer layer protein 1" evidence="1">
    <location>
        <begin position="26"/>
        <end position="203"/>
    </location>
</feature>
<dbReference type="Proteomes" id="UP000708208">
    <property type="component" value="Unassembled WGS sequence"/>
</dbReference>
<keyword evidence="3" id="KW-1185">Reference proteome</keyword>
<keyword evidence="1" id="KW-0732">Signal</keyword>
<evidence type="ECO:0000313" key="3">
    <source>
        <dbReference type="Proteomes" id="UP000708208"/>
    </source>
</evidence>
<dbReference type="GO" id="GO:0005615">
    <property type="term" value="C:extracellular space"/>
    <property type="evidence" value="ECO:0007669"/>
    <property type="project" value="TreeGrafter"/>
</dbReference>